<reference evidence="2 3" key="1">
    <citation type="journal article" date="2022" name="bioRxiv">
        <title>Genomics of Preaxostyla Flagellates Illuminates Evolutionary Transitions and the Path Towards Mitochondrial Loss.</title>
        <authorList>
            <person name="Novak L.V.F."/>
            <person name="Treitli S.C."/>
            <person name="Pyrih J."/>
            <person name="Halakuc P."/>
            <person name="Pipaliya S.V."/>
            <person name="Vacek V."/>
            <person name="Brzon O."/>
            <person name="Soukal P."/>
            <person name="Eme L."/>
            <person name="Dacks J.B."/>
            <person name="Karnkowska A."/>
            <person name="Elias M."/>
            <person name="Hampl V."/>
        </authorList>
    </citation>
    <scope>NUCLEOTIDE SEQUENCE [LARGE SCALE GENOMIC DNA]</scope>
    <source>
        <strain evidence="2">NAU3</strain>
        <tissue evidence="2">Gut</tissue>
    </source>
</reference>
<organism evidence="2 3">
    <name type="scientific">Blattamonas nauphoetae</name>
    <dbReference type="NCBI Taxonomy" id="2049346"/>
    <lineage>
        <taxon>Eukaryota</taxon>
        <taxon>Metamonada</taxon>
        <taxon>Preaxostyla</taxon>
        <taxon>Oxymonadida</taxon>
        <taxon>Blattamonas</taxon>
    </lineage>
</organism>
<evidence type="ECO:0000313" key="3">
    <source>
        <dbReference type="Proteomes" id="UP001281761"/>
    </source>
</evidence>
<keyword evidence="3" id="KW-1185">Reference proteome</keyword>
<dbReference type="Proteomes" id="UP001281761">
    <property type="component" value="Unassembled WGS sequence"/>
</dbReference>
<proteinExistence type="predicted"/>
<sequence length="166" mass="18501">MEQLTQFVLNSSFPFSFLDNMTFDIPTWDSTHLLDSLSNALSIWKGGEPAVQKRGKQILSKLCDEGLSDSLEMMILLRSEWISNGQISHTYTQSARKGVWIVRQFGGIRPFWNDFPIPALAGRDDSICAVVSSTREERTQIVEEGQIIDSDATTTDSGPTERGRAG</sequence>
<name>A0ABQ9X8Q1_9EUKA</name>
<gene>
    <name evidence="2" type="ORF">BLNAU_17278</name>
</gene>
<dbReference type="EMBL" id="JARBJD010000191">
    <property type="protein sequence ID" value="KAK2947759.1"/>
    <property type="molecule type" value="Genomic_DNA"/>
</dbReference>
<feature type="region of interest" description="Disordered" evidence="1">
    <location>
        <begin position="145"/>
        <end position="166"/>
    </location>
</feature>
<comment type="caution">
    <text evidence="2">The sequence shown here is derived from an EMBL/GenBank/DDBJ whole genome shotgun (WGS) entry which is preliminary data.</text>
</comment>
<evidence type="ECO:0000256" key="1">
    <source>
        <dbReference type="SAM" id="MobiDB-lite"/>
    </source>
</evidence>
<accession>A0ABQ9X8Q1</accession>
<evidence type="ECO:0000313" key="2">
    <source>
        <dbReference type="EMBL" id="KAK2947759.1"/>
    </source>
</evidence>
<protein>
    <submittedName>
        <fullName evidence="2">Uncharacterized protein</fullName>
    </submittedName>
</protein>